<evidence type="ECO:0000256" key="1">
    <source>
        <dbReference type="SAM" id="MobiDB-lite"/>
    </source>
</evidence>
<dbReference type="Proteomes" id="UP000193467">
    <property type="component" value="Unassembled WGS sequence"/>
</dbReference>
<sequence length="381" mass="42316">MPSNYSAVPLDEPPPTRSPRFSSANGLPLPVTANASAGAPSFPSTFSFNSHTAAPPSYPPPPSRRTLKGKGKAVDQSSPNHDEESGLEGTEQEGPAGMSFSIRFTDGSEDLLDFWCGSQESIGEVKRRLRFLRPTLNVDDRPRRLRLIQLGRLLTDGTYLVPYTVQLLSRRAKVLREETQPNREAFLEGLEAVGREIGVNVRDEKEEKEGKGKGKEKVVNGLEDTEAEEDKRVWLHCSVGEPMDDEEIEGEKEKIQTTQITPLQGLDRLRDAGFSEEDIASMRAEFRRNAGATIDGDDDEHARALEDQWMEGLTGQNEAAVDTSASERYFSTMLQGVCIGFFVPFLPFFFFRSQIFNRTMSMAIVLGAFINVGFGLLRIFS</sequence>
<dbReference type="OrthoDB" id="2536725at2759"/>
<feature type="region of interest" description="Disordered" evidence="1">
    <location>
        <begin position="1"/>
        <end position="102"/>
    </location>
</feature>
<dbReference type="InParanoid" id="A0A1Y2DJV1"/>
<dbReference type="STRING" id="106004.A0A1Y2DJV1"/>
<dbReference type="EMBL" id="MCGR01000076">
    <property type="protein sequence ID" value="ORY59426.1"/>
    <property type="molecule type" value="Genomic_DNA"/>
</dbReference>
<feature type="domain" description="DSC E3 ubiquitin ligase complex subunit 3 C-terminal" evidence="4">
    <location>
        <begin position="264"/>
        <end position="378"/>
    </location>
</feature>
<dbReference type="InterPro" id="IPR019413">
    <property type="entry name" value="Dsc3_ub-like_dom"/>
</dbReference>
<evidence type="ECO:0000256" key="2">
    <source>
        <dbReference type="SAM" id="Phobius"/>
    </source>
</evidence>
<dbReference type="PANTHER" id="PTHR28049">
    <property type="entry name" value="TRANSMEMBRANE PROTEIN YOR223W"/>
    <property type="match status" value="1"/>
</dbReference>
<dbReference type="AlphaFoldDB" id="A0A1Y2DJV1"/>
<dbReference type="GO" id="GO:0005783">
    <property type="term" value="C:endoplasmic reticulum"/>
    <property type="evidence" value="ECO:0007669"/>
    <property type="project" value="TreeGrafter"/>
</dbReference>
<feature type="domain" description="DSC E3 ubiquitin ligase complex subunit 3 ubiquitin-like" evidence="3">
    <location>
        <begin position="101"/>
        <end position="241"/>
    </location>
</feature>
<dbReference type="Pfam" id="PF10302">
    <property type="entry name" value="Dsc3_N"/>
    <property type="match status" value="1"/>
</dbReference>
<keyword evidence="2" id="KW-0472">Membrane</keyword>
<feature type="transmembrane region" description="Helical" evidence="2">
    <location>
        <begin position="329"/>
        <end position="351"/>
    </location>
</feature>
<evidence type="ECO:0000259" key="4">
    <source>
        <dbReference type="Pfam" id="PF13373"/>
    </source>
</evidence>
<dbReference type="GO" id="GO:0044695">
    <property type="term" value="C:Dsc E3 ubiquitin ligase complex"/>
    <property type="evidence" value="ECO:0007669"/>
    <property type="project" value="InterPro"/>
</dbReference>
<proteinExistence type="predicted"/>
<keyword evidence="2" id="KW-1133">Transmembrane helix</keyword>
<dbReference type="InterPro" id="IPR045226">
    <property type="entry name" value="Dsc3"/>
</dbReference>
<reference evidence="5 6" key="1">
    <citation type="submission" date="2016-07" db="EMBL/GenBank/DDBJ databases">
        <title>Pervasive Adenine N6-methylation of Active Genes in Fungi.</title>
        <authorList>
            <consortium name="DOE Joint Genome Institute"/>
            <person name="Mondo S.J."/>
            <person name="Dannebaum R.O."/>
            <person name="Kuo R.C."/>
            <person name="Labutti K."/>
            <person name="Haridas S."/>
            <person name="Kuo A."/>
            <person name="Salamov A."/>
            <person name="Ahrendt S.R."/>
            <person name="Lipzen A."/>
            <person name="Sullivan W."/>
            <person name="Andreopoulos W.B."/>
            <person name="Clum A."/>
            <person name="Lindquist E."/>
            <person name="Daum C."/>
            <person name="Ramamoorthy G.K."/>
            <person name="Gryganskyi A."/>
            <person name="Culley D."/>
            <person name="Magnuson J.K."/>
            <person name="James T.Y."/>
            <person name="O'Malley M.A."/>
            <person name="Stajich J.E."/>
            <person name="Spatafora J.W."/>
            <person name="Visel A."/>
            <person name="Grigoriev I.V."/>
        </authorList>
    </citation>
    <scope>NUCLEOTIDE SEQUENCE [LARGE SCALE GENOMIC DNA]</scope>
    <source>
        <strain evidence="5 6">62-1032</strain>
    </source>
</reference>
<dbReference type="Pfam" id="PF13373">
    <property type="entry name" value="Dsc3_C"/>
    <property type="match status" value="1"/>
</dbReference>
<protein>
    <submittedName>
        <fullName evidence="5">DUF2407 C-terminal domain-domain-containing protein</fullName>
    </submittedName>
</protein>
<dbReference type="PANTHER" id="PTHR28049:SF1">
    <property type="entry name" value="DSC E3 UBIQUITIN LIGASE COMPLEX SUBUNIT 3"/>
    <property type="match status" value="1"/>
</dbReference>
<evidence type="ECO:0000259" key="3">
    <source>
        <dbReference type="Pfam" id="PF10302"/>
    </source>
</evidence>
<feature type="transmembrane region" description="Helical" evidence="2">
    <location>
        <begin position="363"/>
        <end position="380"/>
    </location>
</feature>
<feature type="compositionally biased region" description="Polar residues" evidence="1">
    <location>
        <begin position="42"/>
        <end position="52"/>
    </location>
</feature>
<keyword evidence="2" id="KW-0812">Transmembrane</keyword>
<dbReference type="InterPro" id="IPR025390">
    <property type="entry name" value="Dsc3_C"/>
</dbReference>
<name>A0A1Y2DJV1_9BASI</name>
<evidence type="ECO:0000313" key="6">
    <source>
        <dbReference type="Proteomes" id="UP000193467"/>
    </source>
</evidence>
<evidence type="ECO:0000313" key="5">
    <source>
        <dbReference type="EMBL" id="ORY59426.1"/>
    </source>
</evidence>
<organism evidence="5 6">
    <name type="scientific">Leucosporidium creatinivorum</name>
    <dbReference type="NCBI Taxonomy" id="106004"/>
    <lineage>
        <taxon>Eukaryota</taxon>
        <taxon>Fungi</taxon>
        <taxon>Dikarya</taxon>
        <taxon>Basidiomycota</taxon>
        <taxon>Pucciniomycotina</taxon>
        <taxon>Microbotryomycetes</taxon>
        <taxon>Leucosporidiales</taxon>
        <taxon>Leucosporidium</taxon>
    </lineage>
</organism>
<gene>
    <name evidence="5" type="ORF">BCR35DRAFT_309294</name>
</gene>
<keyword evidence="6" id="KW-1185">Reference proteome</keyword>
<accession>A0A1Y2DJV1</accession>
<comment type="caution">
    <text evidence="5">The sequence shown here is derived from an EMBL/GenBank/DDBJ whole genome shotgun (WGS) entry which is preliminary data.</text>
</comment>